<dbReference type="InterPro" id="IPR003439">
    <property type="entry name" value="ABC_transporter-like_ATP-bd"/>
</dbReference>
<keyword evidence="10" id="KW-1185">Reference proteome</keyword>
<dbReference type="Pfam" id="PF00005">
    <property type="entry name" value="ABC_tran"/>
    <property type="match status" value="1"/>
</dbReference>
<keyword evidence="3" id="KW-0813">Transport</keyword>
<dbReference type="FunFam" id="3.40.50.300:FF:000016">
    <property type="entry name" value="Oligopeptide ABC transporter ATP-binding component"/>
    <property type="match status" value="1"/>
</dbReference>
<dbReference type="STRING" id="318464.IO99_12640"/>
<evidence type="ECO:0000259" key="8">
    <source>
        <dbReference type="PROSITE" id="PS50893"/>
    </source>
</evidence>
<evidence type="ECO:0000256" key="3">
    <source>
        <dbReference type="ARBA" id="ARBA00022448"/>
    </source>
</evidence>
<dbReference type="InterPro" id="IPR013563">
    <property type="entry name" value="Oligopep_ABC_C"/>
</dbReference>
<dbReference type="GO" id="GO:0005524">
    <property type="term" value="F:ATP binding"/>
    <property type="evidence" value="ECO:0007669"/>
    <property type="project" value="UniProtKB-KW"/>
</dbReference>
<evidence type="ECO:0000256" key="6">
    <source>
        <dbReference type="ARBA" id="ARBA00022840"/>
    </source>
</evidence>
<dbReference type="InterPro" id="IPR050388">
    <property type="entry name" value="ABC_Ni/Peptide_Import"/>
</dbReference>
<dbReference type="GO" id="GO:0005886">
    <property type="term" value="C:plasma membrane"/>
    <property type="evidence" value="ECO:0007669"/>
    <property type="project" value="UniProtKB-SubCell"/>
</dbReference>
<feature type="domain" description="ABC transporter" evidence="8">
    <location>
        <begin position="5"/>
        <end position="255"/>
    </location>
</feature>
<evidence type="ECO:0000313" key="9">
    <source>
        <dbReference type="EMBL" id="KEZ85752.1"/>
    </source>
</evidence>
<name>A0A084J9W8_9CLOT</name>
<dbReference type="PROSITE" id="PS00211">
    <property type="entry name" value="ABC_TRANSPORTER_1"/>
    <property type="match status" value="1"/>
</dbReference>
<dbReference type="SMART" id="SM00382">
    <property type="entry name" value="AAA"/>
    <property type="match status" value="1"/>
</dbReference>
<protein>
    <recommendedName>
        <fullName evidence="8">ABC transporter domain-containing protein</fullName>
    </recommendedName>
</protein>
<dbReference type="AlphaFoldDB" id="A0A084J9W8"/>
<dbReference type="GO" id="GO:0015833">
    <property type="term" value="P:peptide transport"/>
    <property type="evidence" value="ECO:0007669"/>
    <property type="project" value="InterPro"/>
</dbReference>
<evidence type="ECO:0000256" key="7">
    <source>
        <dbReference type="ARBA" id="ARBA00023136"/>
    </source>
</evidence>
<gene>
    <name evidence="9" type="ORF">IO99_12640</name>
</gene>
<accession>A0A084J9W8</accession>
<dbReference type="RefSeq" id="WP_035133788.1">
    <property type="nucleotide sequence ID" value="NZ_JPMD01000030.1"/>
</dbReference>
<evidence type="ECO:0000256" key="4">
    <source>
        <dbReference type="ARBA" id="ARBA00022475"/>
    </source>
</evidence>
<organism evidence="9 10">
    <name type="scientific">Clostridium sulfidigenes</name>
    <dbReference type="NCBI Taxonomy" id="318464"/>
    <lineage>
        <taxon>Bacteria</taxon>
        <taxon>Bacillati</taxon>
        <taxon>Bacillota</taxon>
        <taxon>Clostridia</taxon>
        <taxon>Eubacteriales</taxon>
        <taxon>Clostridiaceae</taxon>
        <taxon>Clostridium</taxon>
    </lineage>
</organism>
<dbReference type="InterPro" id="IPR003593">
    <property type="entry name" value="AAA+_ATPase"/>
</dbReference>
<dbReference type="InterPro" id="IPR027417">
    <property type="entry name" value="P-loop_NTPase"/>
</dbReference>
<evidence type="ECO:0000256" key="2">
    <source>
        <dbReference type="ARBA" id="ARBA00005417"/>
    </source>
</evidence>
<comment type="subcellular location">
    <subcellularLocation>
        <location evidence="1">Cell membrane</location>
        <topology evidence="1">Peripheral membrane protein</topology>
    </subcellularLocation>
</comment>
<keyword evidence="7" id="KW-0472">Membrane</keyword>
<evidence type="ECO:0000256" key="1">
    <source>
        <dbReference type="ARBA" id="ARBA00004202"/>
    </source>
</evidence>
<dbReference type="InterPro" id="IPR017871">
    <property type="entry name" value="ABC_transporter-like_CS"/>
</dbReference>
<keyword evidence="5" id="KW-0547">Nucleotide-binding</keyword>
<dbReference type="GO" id="GO:0016887">
    <property type="term" value="F:ATP hydrolysis activity"/>
    <property type="evidence" value="ECO:0007669"/>
    <property type="project" value="InterPro"/>
</dbReference>
<dbReference type="Gene3D" id="3.40.50.300">
    <property type="entry name" value="P-loop containing nucleotide triphosphate hydrolases"/>
    <property type="match status" value="1"/>
</dbReference>
<dbReference type="EMBL" id="JPMD01000030">
    <property type="protein sequence ID" value="KEZ85752.1"/>
    <property type="molecule type" value="Genomic_DNA"/>
</dbReference>
<dbReference type="PROSITE" id="PS50893">
    <property type="entry name" value="ABC_TRANSPORTER_2"/>
    <property type="match status" value="1"/>
</dbReference>
<sequence length="340" mass="38012">MENLLEVRDLKTYFYTDNGIVKAVDGVSFDVEPGKTLGIVGESGCGKSITSMSILKLIDKPGKIVDGTIKFDSKDIVPMEDKDIRKVRGNDISMIFQEPMTSLNPVFRIEDQIMEAVMLHQGLDKNEARKIAIDMLAFVGIPRPEQVARDYPHQLSGGMRQRVMIAMALACRPKLLIADEPTTALDVTIQAQILTLMNDLKEKTNTAIMLITHDLGVIAQMADHVIVMYSGKVVESAPIKELFDNPKHPYTKGLLASIPSLDQDKERLYSIDGVVPNPFHLPEGCYFEPRCEFAKAECKCKMPAITNISDEHQVRCFLYNEAIDEKHHKEEGIHDGKGKK</sequence>
<evidence type="ECO:0000313" key="10">
    <source>
        <dbReference type="Proteomes" id="UP000028542"/>
    </source>
</evidence>
<proteinExistence type="inferred from homology"/>
<dbReference type="PANTHER" id="PTHR43297:SF2">
    <property type="entry name" value="DIPEPTIDE TRANSPORT ATP-BINDING PROTEIN DPPD"/>
    <property type="match status" value="1"/>
</dbReference>
<dbReference type="NCBIfam" id="TIGR01727">
    <property type="entry name" value="oligo_HPY"/>
    <property type="match status" value="1"/>
</dbReference>
<reference evidence="9 10" key="1">
    <citation type="submission" date="2014-07" db="EMBL/GenBank/DDBJ databases">
        <title>Draft genome of Clostridium sulfidigenes 113A isolated from sediments associated with methane hydrate from Krishna Godavari basin.</title>
        <authorList>
            <person name="Honkalas V.S."/>
            <person name="Dabir A.P."/>
            <person name="Arora P."/>
            <person name="Dhakephalkar P.K."/>
        </authorList>
    </citation>
    <scope>NUCLEOTIDE SEQUENCE [LARGE SCALE GENOMIC DNA]</scope>
    <source>
        <strain evidence="9 10">113A</strain>
    </source>
</reference>
<dbReference type="CDD" id="cd03257">
    <property type="entry name" value="ABC_NikE_OppD_transporters"/>
    <property type="match status" value="1"/>
</dbReference>
<comment type="caution">
    <text evidence="9">The sequence shown here is derived from an EMBL/GenBank/DDBJ whole genome shotgun (WGS) entry which is preliminary data.</text>
</comment>
<dbReference type="Proteomes" id="UP000028542">
    <property type="component" value="Unassembled WGS sequence"/>
</dbReference>
<dbReference type="Pfam" id="PF08352">
    <property type="entry name" value="oligo_HPY"/>
    <property type="match status" value="1"/>
</dbReference>
<dbReference type="PANTHER" id="PTHR43297">
    <property type="entry name" value="OLIGOPEPTIDE TRANSPORT ATP-BINDING PROTEIN APPD"/>
    <property type="match status" value="1"/>
</dbReference>
<comment type="similarity">
    <text evidence="2">Belongs to the ABC transporter superfamily.</text>
</comment>
<keyword evidence="4" id="KW-1003">Cell membrane</keyword>
<keyword evidence="6" id="KW-0067">ATP-binding</keyword>
<dbReference type="SUPFAM" id="SSF52540">
    <property type="entry name" value="P-loop containing nucleoside triphosphate hydrolases"/>
    <property type="match status" value="1"/>
</dbReference>
<evidence type="ECO:0000256" key="5">
    <source>
        <dbReference type="ARBA" id="ARBA00022741"/>
    </source>
</evidence>
<dbReference type="eggNOG" id="COG0444">
    <property type="taxonomic scope" value="Bacteria"/>
</dbReference>